<dbReference type="RefSeq" id="WP_101627867.1">
    <property type="nucleotide sequence ID" value="NZ_PKKJ01000002.1"/>
</dbReference>
<feature type="binding site" evidence="12">
    <location>
        <position position="24"/>
    </location>
    <ligand>
        <name>a divalent metal cation</name>
        <dbReference type="ChEBI" id="CHEBI:60240"/>
    </ligand>
</feature>
<accession>A0A2I1I694</accession>
<evidence type="ECO:0000256" key="3">
    <source>
        <dbReference type="ARBA" id="ARBA00004065"/>
    </source>
</evidence>
<evidence type="ECO:0000256" key="1">
    <source>
        <dbReference type="ARBA" id="ARBA00000077"/>
    </source>
</evidence>
<gene>
    <name evidence="15" type="ORF">CYJ25_03770</name>
</gene>
<sequence length="227" mass="24413">MPSDATRDVERELLTHYDVVIGMDEVGRGAIAGPVVVGACLVTGDEAPQPAGLRDSKQLSEKRRVALEPLVCRWATSVGVGFASNDEVDAHGIIVGLRLAGMRALQQLDIPNGARVIVLLDGTHNWLTRSDDLFSPIDDAPYPDIEVPNVVTRVKADASCSVVAGASVVAKVRRDEWMKTLEDPGYDWASNKGYSSAKHIDALGRLGVSSLHRRSWNLPGTGHAERA</sequence>
<dbReference type="OrthoDB" id="9803420at2"/>
<comment type="cofactor">
    <cofactor evidence="12">
        <name>Mn(2+)</name>
        <dbReference type="ChEBI" id="CHEBI:29035"/>
    </cofactor>
    <cofactor evidence="12">
        <name>Mg(2+)</name>
        <dbReference type="ChEBI" id="CHEBI:18420"/>
    </cofactor>
    <text evidence="12">Manganese or magnesium. Binds 1 divalent metal ion per monomer in the absence of substrate. May bind a second metal ion after substrate binding.</text>
</comment>
<evidence type="ECO:0000256" key="4">
    <source>
        <dbReference type="ARBA" id="ARBA00004496"/>
    </source>
</evidence>
<dbReference type="InterPro" id="IPR024567">
    <property type="entry name" value="RNase_HII/HIII_dom"/>
</dbReference>
<comment type="cofactor">
    <cofactor evidence="2">
        <name>Mg(2+)</name>
        <dbReference type="ChEBI" id="CHEBI:18420"/>
    </cofactor>
</comment>
<dbReference type="Gene3D" id="3.30.420.10">
    <property type="entry name" value="Ribonuclease H-like superfamily/Ribonuclease H"/>
    <property type="match status" value="1"/>
</dbReference>
<feature type="binding site" evidence="12">
    <location>
        <position position="25"/>
    </location>
    <ligand>
        <name>a divalent metal cation</name>
        <dbReference type="ChEBI" id="CHEBI:60240"/>
    </ligand>
</feature>
<evidence type="ECO:0000256" key="10">
    <source>
        <dbReference type="ARBA" id="ARBA00022801"/>
    </source>
</evidence>
<dbReference type="GO" id="GO:0005737">
    <property type="term" value="C:cytoplasm"/>
    <property type="evidence" value="ECO:0007669"/>
    <property type="project" value="UniProtKB-SubCell"/>
</dbReference>
<keyword evidence="10 12" id="KW-0378">Hydrolase</keyword>
<feature type="domain" description="RNase H type-2" evidence="14">
    <location>
        <begin position="18"/>
        <end position="227"/>
    </location>
</feature>
<keyword evidence="7 12" id="KW-0540">Nuclease</keyword>
<dbReference type="CDD" id="cd07182">
    <property type="entry name" value="RNase_HII_bacteria_HII_like"/>
    <property type="match status" value="1"/>
</dbReference>
<evidence type="ECO:0000256" key="2">
    <source>
        <dbReference type="ARBA" id="ARBA00001946"/>
    </source>
</evidence>
<dbReference type="PANTHER" id="PTHR10954">
    <property type="entry name" value="RIBONUCLEASE H2 SUBUNIT A"/>
    <property type="match status" value="1"/>
</dbReference>
<evidence type="ECO:0000256" key="12">
    <source>
        <dbReference type="PROSITE-ProRule" id="PRU01319"/>
    </source>
</evidence>
<keyword evidence="11" id="KW-0464">Manganese</keyword>
<dbReference type="GO" id="GO:0032299">
    <property type="term" value="C:ribonuclease H2 complex"/>
    <property type="evidence" value="ECO:0007669"/>
    <property type="project" value="TreeGrafter"/>
</dbReference>
<dbReference type="InterPro" id="IPR036397">
    <property type="entry name" value="RNaseH_sf"/>
</dbReference>
<proteinExistence type="inferred from homology"/>
<feature type="binding site" evidence="12">
    <location>
        <position position="121"/>
    </location>
    <ligand>
        <name>a divalent metal cation</name>
        <dbReference type="ChEBI" id="CHEBI:60240"/>
    </ligand>
</feature>
<protein>
    <recommendedName>
        <fullName evidence="13">Ribonuclease</fullName>
        <ecNumber evidence="13">3.1.26.4</ecNumber>
    </recommendedName>
</protein>
<dbReference type="GO" id="GO:0046872">
    <property type="term" value="F:metal ion binding"/>
    <property type="evidence" value="ECO:0007669"/>
    <property type="project" value="UniProtKB-KW"/>
</dbReference>
<dbReference type="PANTHER" id="PTHR10954:SF18">
    <property type="entry name" value="RIBONUCLEASE HII"/>
    <property type="match status" value="1"/>
</dbReference>
<evidence type="ECO:0000256" key="7">
    <source>
        <dbReference type="ARBA" id="ARBA00022722"/>
    </source>
</evidence>
<dbReference type="EC" id="3.1.26.4" evidence="13"/>
<comment type="catalytic activity">
    <reaction evidence="1 12 13">
        <text>Endonucleolytic cleavage to 5'-phosphomonoester.</text>
        <dbReference type="EC" id="3.1.26.4"/>
    </reaction>
</comment>
<dbReference type="GO" id="GO:0003723">
    <property type="term" value="F:RNA binding"/>
    <property type="evidence" value="ECO:0007669"/>
    <property type="project" value="UniProtKB-UniRule"/>
</dbReference>
<comment type="caution">
    <text evidence="15">The sequence shown here is derived from an EMBL/GenBank/DDBJ whole genome shotgun (WGS) entry which is preliminary data.</text>
</comment>
<evidence type="ECO:0000256" key="8">
    <source>
        <dbReference type="ARBA" id="ARBA00022723"/>
    </source>
</evidence>
<dbReference type="GO" id="GO:0043137">
    <property type="term" value="P:DNA replication, removal of RNA primer"/>
    <property type="evidence" value="ECO:0007669"/>
    <property type="project" value="TreeGrafter"/>
</dbReference>
<dbReference type="PROSITE" id="PS51975">
    <property type="entry name" value="RNASE_H_2"/>
    <property type="match status" value="1"/>
</dbReference>
<dbReference type="GO" id="GO:0004523">
    <property type="term" value="F:RNA-DNA hybrid ribonuclease activity"/>
    <property type="evidence" value="ECO:0007669"/>
    <property type="project" value="UniProtKB-UniRule"/>
</dbReference>
<comment type="function">
    <text evidence="3 13">Endonuclease that specifically degrades the RNA of RNA-DNA hybrids.</text>
</comment>
<evidence type="ECO:0000256" key="11">
    <source>
        <dbReference type="ARBA" id="ARBA00023211"/>
    </source>
</evidence>
<evidence type="ECO:0000259" key="14">
    <source>
        <dbReference type="PROSITE" id="PS51975"/>
    </source>
</evidence>
<dbReference type="Pfam" id="PF01351">
    <property type="entry name" value="RNase_HII"/>
    <property type="match status" value="1"/>
</dbReference>
<name>A0A2I1I694_9ACTO</name>
<evidence type="ECO:0000256" key="13">
    <source>
        <dbReference type="RuleBase" id="RU003515"/>
    </source>
</evidence>
<keyword evidence="9 12" id="KW-0255">Endonuclease</keyword>
<dbReference type="InterPro" id="IPR022898">
    <property type="entry name" value="RNase_HII"/>
</dbReference>
<evidence type="ECO:0000313" key="15">
    <source>
        <dbReference type="EMBL" id="PKY66655.1"/>
    </source>
</evidence>
<keyword evidence="8 12" id="KW-0479">Metal-binding</keyword>
<organism evidence="15 16">
    <name type="scientific">Schaalia turicensis</name>
    <dbReference type="NCBI Taxonomy" id="131111"/>
    <lineage>
        <taxon>Bacteria</taxon>
        <taxon>Bacillati</taxon>
        <taxon>Actinomycetota</taxon>
        <taxon>Actinomycetes</taxon>
        <taxon>Actinomycetales</taxon>
        <taxon>Actinomycetaceae</taxon>
        <taxon>Schaalia</taxon>
    </lineage>
</organism>
<evidence type="ECO:0000256" key="6">
    <source>
        <dbReference type="ARBA" id="ARBA00022490"/>
    </source>
</evidence>
<dbReference type="EMBL" id="PKKJ01000002">
    <property type="protein sequence ID" value="PKY66655.1"/>
    <property type="molecule type" value="Genomic_DNA"/>
</dbReference>
<dbReference type="NCBIfam" id="NF000595">
    <property type="entry name" value="PRK00015.1-3"/>
    <property type="match status" value="1"/>
</dbReference>
<evidence type="ECO:0000313" key="16">
    <source>
        <dbReference type="Proteomes" id="UP000234545"/>
    </source>
</evidence>
<dbReference type="AlphaFoldDB" id="A0A2I1I694"/>
<dbReference type="SUPFAM" id="SSF53098">
    <property type="entry name" value="Ribonuclease H-like"/>
    <property type="match status" value="1"/>
</dbReference>
<dbReference type="GO" id="GO:0006298">
    <property type="term" value="P:mismatch repair"/>
    <property type="evidence" value="ECO:0007669"/>
    <property type="project" value="TreeGrafter"/>
</dbReference>
<reference evidence="15 16" key="1">
    <citation type="submission" date="2017-12" db="EMBL/GenBank/DDBJ databases">
        <title>Phylogenetic diversity of female urinary microbiome.</title>
        <authorList>
            <person name="Thomas-White K."/>
            <person name="Wolfe A.J."/>
        </authorList>
    </citation>
    <scope>NUCLEOTIDE SEQUENCE [LARGE SCALE GENOMIC DNA]</scope>
    <source>
        <strain evidence="15 16">UMB0250</strain>
    </source>
</reference>
<dbReference type="Proteomes" id="UP000234545">
    <property type="component" value="Unassembled WGS sequence"/>
</dbReference>
<evidence type="ECO:0000256" key="5">
    <source>
        <dbReference type="ARBA" id="ARBA00007383"/>
    </source>
</evidence>
<comment type="subcellular location">
    <subcellularLocation>
        <location evidence="4">Cytoplasm</location>
    </subcellularLocation>
</comment>
<evidence type="ECO:0000256" key="9">
    <source>
        <dbReference type="ARBA" id="ARBA00022759"/>
    </source>
</evidence>
<dbReference type="InterPro" id="IPR001352">
    <property type="entry name" value="RNase_HII/HIII"/>
</dbReference>
<keyword evidence="6" id="KW-0963">Cytoplasm</keyword>
<dbReference type="InterPro" id="IPR012337">
    <property type="entry name" value="RNaseH-like_sf"/>
</dbReference>
<comment type="similarity">
    <text evidence="5 13">Belongs to the RNase HII family.</text>
</comment>